<dbReference type="NCBIfam" id="TIGR00246">
    <property type="entry name" value="tRNA_RlmH_YbeA"/>
    <property type="match status" value="1"/>
</dbReference>
<keyword evidence="5" id="KW-0963">Cytoplasm</keyword>
<name>A0A0B0HCY5_SOVGS</name>
<dbReference type="NCBIfam" id="NF000986">
    <property type="entry name" value="PRK00103.1-4"/>
    <property type="match status" value="1"/>
</dbReference>
<dbReference type="SUPFAM" id="SSF75217">
    <property type="entry name" value="alpha/beta knot"/>
    <property type="match status" value="1"/>
</dbReference>
<dbReference type="Proteomes" id="UP000030856">
    <property type="component" value="Unassembled WGS sequence"/>
</dbReference>
<evidence type="ECO:0000256" key="4">
    <source>
        <dbReference type="ARBA" id="ARBA00038303"/>
    </source>
</evidence>
<evidence type="ECO:0000313" key="6">
    <source>
        <dbReference type="EMBL" id="KHF26452.1"/>
    </source>
</evidence>
<dbReference type="STRING" id="2340.JV46_22740"/>
<feature type="binding site" evidence="5">
    <location>
        <position position="73"/>
    </location>
    <ligand>
        <name>S-adenosyl-L-methionine</name>
        <dbReference type="ChEBI" id="CHEBI:59789"/>
    </ligand>
</feature>
<feature type="binding site" evidence="5">
    <location>
        <begin position="123"/>
        <end position="128"/>
    </location>
    <ligand>
        <name>S-adenosyl-L-methionine</name>
        <dbReference type="ChEBI" id="CHEBI:59789"/>
    </ligand>
</feature>
<keyword evidence="8" id="KW-1185">Reference proteome</keyword>
<proteinExistence type="inferred from homology"/>
<comment type="similarity">
    <text evidence="4 5">Belongs to the RNA methyltransferase RlmH family.</text>
</comment>
<evidence type="ECO:0000256" key="2">
    <source>
        <dbReference type="ARBA" id="ARBA00022679"/>
    </source>
</evidence>
<dbReference type="HAMAP" id="MF_00658">
    <property type="entry name" value="23SrRNA_methyltr_H"/>
    <property type="match status" value="1"/>
</dbReference>
<dbReference type="PANTHER" id="PTHR33603:SF1">
    <property type="entry name" value="RIBOSOMAL RNA LARGE SUBUNIT METHYLTRANSFERASE H"/>
    <property type="match status" value="1"/>
</dbReference>
<keyword evidence="2 5" id="KW-0808">Transferase</keyword>
<dbReference type="InterPro" id="IPR003742">
    <property type="entry name" value="RlmH-like"/>
</dbReference>
<dbReference type="InterPro" id="IPR029026">
    <property type="entry name" value="tRNA_m1G_MTases_N"/>
</dbReference>
<reference evidence="6 8" key="1">
    <citation type="journal article" date="2014" name="BMC Genomics">
        <title>The genome of the intracellular bacterium of the coastal bivalve, Solemya velum: a blueprint for thriving in and out of symbiosis.</title>
        <authorList>
            <person name="Dmytrenko O."/>
            <person name="Russell S.L."/>
            <person name="Loo W.T."/>
            <person name="Fontanez K.M."/>
            <person name="Liao L."/>
            <person name="Roeselers G."/>
            <person name="Sharma R."/>
            <person name="Stewart F.J."/>
            <person name="Newton I.L."/>
            <person name="Woyke T."/>
            <person name="Wu D."/>
            <person name="Lang J.M."/>
            <person name="Eisen J.A."/>
            <person name="Cavanaugh C.M."/>
        </authorList>
    </citation>
    <scope>NUCLEOTIDE SEQUENCE [LARGE SCALE GENOMIC DNA]</scope>
    <source>
        <strain evidence="6 8">WH</strain>
    </source>
</reference>
<dbReference type="EC" id="2.1.1.177" evidence="5"/>
<dbReference type="CDD" id="cd18081">
    <property type="entry name" value="RlmH-like"/>
    <property type="match status" value="1"/>
</dbReference>
<comment type="caution">
    <text evidence="6">The sequence shown here is derived from an EMBL/GenBank/DDBJ whole genome shotgun (WGS) entry which is preliminary data.</text>
</comment>
<dbReference type="AlphaFoldDB" id="A0A0B0HCY5"/>
<comment type="subcellular location">
    <subcellularLocation>
        <location evidence="5">Cytoplasm</location>
    </subcellularLocation>
</comment>
<comment type="function">
    <text evidence="5">Specifically methylates the pseudouridine at position 1915 (m3Psi1915) in 23S rRNA.</text>
</comment>
<evidence type="ECO:0000313" key="9">
    <source>
        <dbReference type="Proteomes" id="UP000190962"/>
    </source>
</evidence>
<evidence type="ECO:0000256" key="5">
    <source>
        <dbReference type="HAMAP-Rule" id="MF_00658"/>
    </source>
</evidence>
<keyword evidence="3 5" id="KW-0949">S-adenosyl-L-methionine</keyword>
<evidence type="ECO:0000313" key="8">
    <source>
        <dbReference type="Proteomes" id="UP000030856"/>
    </source>
</evidence>
<accession>A0A0B0HCY5</accession>
<comment type="subunit">
    <text evidence="5">Homodimer.</text>
</comment>
<evidence type="ECO:0000256" key="3">
    <source>
        <dbReference type="ARBA" id="ARBA00022691"/>
    </source>
</evidence>
<gene>
    <name evidence="5" type="primary">rlmH</name>
    <name evidence="7" type="ORF">BOV88_04325</name>
    <name evidence="6" type="ORF">JV46_22740</name>
</gene>
<dbReference type="GO" id="GO:0005737">
    <property type="term" value="C:cytoplasm"/>
    <property type="evidence" value="ECO:0007669"/>
    <property type="project" value="UniProtKB-SubCell"/>
</dbReference>
<organism evidence="6 8">
    <name type="scientific">Solemya velum gill symbiont</name>
    <dbReference type="NCBI Taxonomy" id="2340"/>
    <lineage>
        <taxon>Bacteria</taxon>
        <taxon>Pseudomonadati</taxon>
        <taxon>Pseudomonadota</taxon>
        <taxon>Gammaproteobacteria</taxon>
        <taxon>sulfur-oxidizing symbionts</taxon>
    </lineage>
</organism>
<evidence type="ECO:0000256" key="1">
    <source>
        <dbReference type="ARBA" id="ARBA00022603"/>
    </source>
</evidence>
<dbReference type="Gene3D" id="3.40.1280.10">
    <property type="match status" value="1"/>
</dbReference>
<keyword evidence="1 5" id="KW-0489">Methyltransferase</keyword>
<feature type="binding site" evidence="5">
    <location>
        <position position="104"/>
    </location>
    <ligand>
        <name>S-adenosyl-L-methionine</name>
        <dbReference type="ChEBI" id="CHEBI:59789"/>
    </ligand>
</feature>
<evidence type="ECO:0000313" key="7">
    <source>
        <dbReference type="EMBL" id="OOY35478.1"/>
    </source>
</evidence>
<dbReference type="PANTHER" id="PTHR33603">
    <property type="entry name" value="METHYLTRANSFERASE"/>
    <property type="match status" value="1"/>
</dbReference>
<comment type="catalytic activity">
    <reaction evidence="5">
        <text>pseudouridine(1915) in 23S rRNA + S-adenosyl-L-methionine = N(3)-methylpseudouridine(1915) in 23S rRNA + S-adenosyl-L-homocysteine + H(+)</text>
        <dbReference type="Rhea" id="RHEA:42752"/>
        <dbReference type="Rhea" id="RHEA-COMP:10221"/>
        <dbReference type="Rhea" id="RHEA-COMP:10222"/>
        <dbReference type="ChEBI" id="CHEBI:15378"/>
        <dbReference type="ChEBI" id="CHEBI:57856"/>
        <dbReference type="ChEBI" id="CHEBI:59789"/>
        <dbReference type="ChEBI" id="CHEBI:65314"/>
        <dbReference type="ChEBI" id="CHEBI:74486"/>
        <dbReference type="EC" id="2.1.1.177"/>
    </reaction>
</comment>
<dbReference type="Proteomes" id="UP000190962">
    <property type="component" value="Unassembled WGS sequence"/>
</dbReference>
<reference evidence="7 9" key="2">
    <citation type="submission" date="2016-11" db="EMBL/GenBank/DDBJ databases">
        <title>Mixed transmission modes and dynamic genome evolution in an obligate animal-bacterial symbiosis.</title>
        <authorList>
            <person name="Russell S.L."/>
            <person name="Corbett-Detig R.B."/>
            <person name="Cavanaugh C.M."/>
        </authorList>
    </citation>
    <scope>NUCLEOTIDE SEQUENCE [LARGE SCALE GENOMIC DNA]</scope>
    <source>
        <strain evidence="7">MA-KB16</strain>
    </source>
</reference>
<dbReference type="eggNOG" id="COG1576">
    <property type="taxonomic scope" value="Bacteria"/>
</dbReference>
<dbReference type="GO" id="GO:0070038">
    <property type="term" value="F:rRNA (pseudouridine-N3-)-methyltransferase activity"/>
    <property type="evidence" value="ECO:0007669"/>
    <property type="project" value="UniProtKB-UniRule"/>
</dbReference>
<protein>
    <recommendedName>
        <fullName evidence="5">Ribosomal RNA large subunit methyltransferase H</fullName>
        <ecNumber evidence="5">2.1.1.177</ecNumber>
    </recommendedName>
    <alternativeName>
        <fullName evidence="5">23S rRNA (pseudouridine1915-N3)-methyltransferase</fullName>
    </alternativeName>
    <alternativeName>
        <fullName evidence="5">23S rRNA m3Psi1915 methyltransferase</fullName>
    </alternativeName>
    <alternativeName>
        <fullName evidence="5">rRNA (pseudouridine-N3-)-methyltransferase RlmH</fullName>
    </alternativeName>
</protein>
<keyword evidence="5" id="KW-0698">rRNA processing</keyword>
<dbReference type="InterPro" id="IPR029028">
    <property type="entry name" value="Alpha/beta_knot_MTases"/>
</dbReference>
<dbReference type="RefSeq" id="WP_043116226.1">
    <property type="nucleotide sequence ID" value="NZ_JRAA01000001.1"/>
</dbReference>
<dbReference type="EMBL" id="JRAA01000001">
    <property type="protein sequence ID" value="KHF26452.1"/>
    <property type="molecule type" value="Genomic_DNA"/>
</dbReference>
<dbReference type="EMBL" id="MPNX01000004">
    <property type="protein sequence ID" value="OOY35478.1"/>
    <property type="molecule type" value="Genomic_DNA"/>
</dbReference>
<dbReference type="Pfam" id="PF02590">
    <property type="entry name" value="SPOUT_MTase"/>
    <property type="match status" value="1"/>
</dbReference>
<sequence length="156" mass="17101">MNIHLIAVGTRMPAWVTQGYEEYSKRMPRECSLKLVEIAPGHRGKNASIEKAIEDEGKRMLAAIPKGANVIALDEKGKSWSTMQLSKQLDGWLQQGSDTALLVGGPDGLSASCRASARTSWSLSALTLPHPLVRVLLAEQLYRALSVLNGHPYHRE</sequence>
<dbReference type="PATRIC" id="fig|2340.3.peg.963"/>
<dbReference type="PIRSF" id="PIRSF004505">
    <property type="entry name" value="MT_bac"/>
    <property type="match status" value="1"/>
</dbReference>
<dbReference type="OrthoDB" id="9806643at2"/>